<dbReference type="Gene3D" id="3.40.50.12780">
    <property type="entry name" value="N-terminal domain of ligase-like"/>
    <property type="match status" value="1"/>
</dbReference>
<dbReference type="Gene3D" id="3.30.300.30">
    <property type="match status" value="1"/>
</dbReference>
<proteinExistence type="predicted"/>
<dbReference type="InterPro" id="IPR045851">
    <property type="entry name" value="AMP-bd_C_sf"/>
</dbReference>
<dbReference type="PANTHER" id="PTHR43767">
    <property type="entry name" value="LONG-CHAIN-FATTY-ACID--COA LIGASE"/>
    <property type="match status" value="1"/>
</dbReference>
<dbReference type="Pfam" id="PF00501">
    <property type="entry name" value="AMP-binding"/>
    <property type="match status" value="1"/>
</dbReference>
<dbReference type="PROSITE" id="PS00455">
    <property type="entry name" value="AMP_BINDING"/>
    <property type="match status" value="1"/>
</dbReference>
<sequence length="512" mass="55221">MLPVQMIYRGLRLNPEREALADGSVRLSYRELATRVDAIATYLQERFPEPQTRIGVCGHNNWYHVVMMLGIFASGHVWVPLNPRNSRAELTGIATAADLSLIAADDDFIPLFADSNCAMILMAGQARTGIESLTEICETHRGRRPADIAHLVDEIAAIKFTGGTTGNPKGVLQPYRAFMSCIASMLTTFGFNEHDRMLVVAPLTHGAGTFLMPILASGGSIVLVDGAKAPAISEVIIREGITASFMPPTLIYSLVDHAIATGLRYTQFKHLIYGAAPMPAARIRQAQEVFGPTVAAIYGQTEAPTMITAITASELADSANIESVGRPCPYNDVQVMGPDGTLLPAGQLGEVVVRGDLVMRGYLNRPDLTEQTIVDGWLHTGDLGLFDERGYLFLKDRLRDVIITGGFNVYPGDVEACLSTHPDVLNVAVIARPDDYWGQRVEAAVVLADGSKTTPEELVSFAKEALGSVRAPKAIHTLPSMPINPVGKVTRLNVLNAVEALERGEADASSLH</sequence>
<dbReference type="PANTHER" id="PTHR43767:SF7">
    <property type="entry name" value="MEDIUM_LONG-CHAIN-FATTY-ACID--COA LIGASE FADD8"/>
    <property type="match status" value="1"/>
</dbReference>
<dbReference type="InterPro" id="IPR020845">
    <property type="entry name" value="AMP-binding_CS"/>
</dbReference>
<dbReference type="GO" id="GO:0016877">
    <property type="term" value="F:ligase activity, forming carbon-sulfur bonds"/>
    <property type="evidence" value="ECO:0007669"/>
    <property type="project" value="UniProtKB-ARBA"/>
</dbReference>
<evidence type="ECO:0000259" key="2">
    <source>
        <dbReference type="Pfam" id="PF13193"/>
    </source>
</evidence>
<dbReference type="Proteomes" id="UP000538566">
    <property type="component" value="Unassembled WGS sequence"/>
</dbReference>
<feature type="domain" description="AMP-dependent synthetase/ligase" evidence="1">
    <location>
        <begin position="14"/>
        <end position="363"/>
    </location>
</feature>
<protein>
    <submittedName>
        <fullName evidence="3">Acyl-CoA synthetase (AMP-forming)/AMP-acid ligase II</fullName>
    </submittedName>
</protein>
<keyword evidence="3" id="KW-0436">Ligase</keyword>
<dbReference type="OrthoDB" id="9803968at2"/>
<gene>
    <name evidence="3" type="ORF">GGR37_002574</name>
</gene>
<dbReference type="AlphaFoldDB" id="A0A7W7AC39"/>
<dbReference type="RefSeq" id="WP_144904101.1">
    <property type="nucleotide sequence ID" value="NZ_JACHOA010000004.1"/>
</dbReference>
<name>A0A7W7AC39_9SPHN</name>
<accession>A0A7W7AC39</accession>
<keyword evidence="4" id="KW-1185">Reference proteome</keyword>
<dbReference type="Pfam" id="PF13193">
    <property type="entry name" value="AMP-binding_C"/>
    <property type="match status" value="1"/>
</dbReference>
<dbReference type="InterPro" id="IPR000873">
    <property type="entry name" value="AMP-dep_synth/lig_dom"/>
</dbReference>
<comment type="caution">
    <text evidence="3">The sequence shown here is derived from an EMBL/GenBank/DDBJ whole genome shotgun (WGS) entry which is preliminary data.</text>
</comment>
<dbReference type="SUPFAM" id="SSF56801">
    <property type="entry name" value="Acetyl-CoA synthetase-like"/>
    <property type="match status" value="1"/>
</dbReference>
<reference evidence="3 4" key="1">
    <citation type="submission" date="2020-08" db="EMBL/GenBank/DDBJ databases">
        <title>Genomic Encyclopedia of Type Strains, Phase IV (KMG-IV): sequencing the most valuable type-strain genomes for metagenomic binning, comparative biology and taxonomic classification.</title>
        <authorList>
            <person name="Goeker M."/>
        </authorList>
    </citation>
    <scope>NUCLEOTIDE SEQUENCE [LARGE SCALE GENOMIC DNA]</scope>
    <source>
        <strain evidence="3 4">DSM 17507</strain>
    </source>
</reference>
<dbReference type="EMBL" id="JACHOA010000004">
    <property type="protein sequence ID" value="MBB4614288.1"/>
    <property type="molecule type" value="Genomic_DNA"/>
</dbReference>
<evidence type="ECO:0000313" key="4">
    <source>
        <dbReference type="Proteomes" id="UP000538566"/>
    </source>
</evidence>
<feature type="domain" description="AMP-binding enzyme C-terminal" evidence="2">
    <location>
        <begin position="414"/>
        <end position="488"/>
    </location>
</feature>
<organism evidence="3 4">
    <name type="scientific">Novosphingobium taihuense</name>
    <dbReference type="NCBI Taxonomy" id="260085"/>
    <lineage>
        <taxon>Bacteria</taxon>
        <taxon>Pseudomonadati</taxon>
        <taxon>Pseudomonadota</taxon>
        <taxon>Alphaproteobacteria</taxon>
        <taxon>Sphingomonadales</taxon>
        <taxon>Sphingomonadaceae</taxon>
        <taxon>Novosphingobium</taxon>
    </lineage>
</organism>
<dbReference type="InterPro" id="IPR042099">
    <property type="entry name" value="ANL_N_sf"/>
</dbReference>
<evidence type="ECO:0000259" key="1">
    <source>
        <dbReference type="Pfam" id="PF00501"/>
    </source>
</evidence>
<dbReference type="InterPro" id="IPR050237">
    <property type="entry name" value="ATP-dep_AMP-bd_enzyme"/>
</dbReference>
<evidence type="ECO:0000313" key="3">
    <source>
        <dbReference type="EMBL" id="MBB4614288.1"/>
    </source>
</evidence>
<dbReference type="InterPro" id="IPR025110">
    <property type="entry name" value="AMP-bd_C"/>
</dbReference>